<accession>A0A9Q0N0B9</accession>
<dbReference type="Proteomes" id="UP001151699">
    <property type="component" value="Chromosome B"/>
</dbReference>
<evidence type="ECO:0000256" key="1">
    <source>
        <dbReference type="ARBA" id="ARBA00022723"/>
    </source>
</evidence>
<sequence length="556" mass="64276">MSASRRSRQCLMNDIIYLDTQLTQLRMRFDLIVNWIRSQYFDLKGLPENVVNAVRGNEGLSTEKNETFKEMTSLDDFTEQKAIEKDRREDLSTLISVTELAGETMVSGCSRNQLQKHKLAYRRKDFKNKYEERCNGDYNSPDATTQADVELLPPVIVEVEENFVKEENFELNDEDCRIDSSDAVEYTDEKLTNNSNSMSTFTISYDNIGKIDWNSGAPSSVDNGTKSHNSKGSKINKQVKKTAKHIEANRKKGLILDAFGYMQLISLLPKERTNCAVCNKTFSTLQQIRRHELEVHLMKEDRKKVICITSSRNVESAKTQPGLCEICNKTFRNIKSHKSNHLPPEVITLVEGRLQYRCLKCELLLSTKKSYLDHVHRDCNNGESLENSNYAAHHLTLRTQKTFLCNICGHVFNRKHSLQIHQLSVHAKKRDFKCQFCEKSFSTEYLKKCHEKKHLGMSEVICDLCGFKFTCKQILRKHIMGVHQNYRPFQCQLCDKRFKTSHSRNYHVNTHGNPNGRKRGLNKDIDPIKAAAKRRHCSAFKRNRLQKVMKSDTEIS</sequence>
<dbReference type="GO" id="GO:0000981">
    <property type="term" value="F:DNA-binding transcription factor activity, RNA polymerase II-specific"/>
    <property type="evidence" value="ECO:0007669"/>
    <property type="project" value="TreeGrafter"/>
</dbReference>
<name>A0A9Q0N0B9_9DIPT</name>
<feature type="domain" description="C2H2-type" evidence="6">
    <location>
        <begin position="403"/>
        <end position="431"/>
    </location>
</feature>
<evidence type="ECO:0000313" key="7">
    <source>
        <dbReference type="EMBL" id="KAJ6640607.1"/>
    </source>
</evidence>
<keyword evidence="2" id="KW-0677">Repeat</keyword>
<proteinExistence type="predicted"/>
<dbReference type="SUPFAM" id="SSF57667">
    <property type="entry name" value="beta-beta-alpha zinc fingers"/>
    <property type="match status" value="2"/>
</dbReference>
<dbReference type="GO" id="GO:0005634">
    <property type="term" value="C:nucleus"/>
    <property type="evidence" value="ECO:0007669"/>
    <property type="project" value="TreeGrafter"/>
</dbReference>
<dbReference type="PROSITE" id="PS00028">
    <property type="entry name" value="ZINC_FINGER_C2H2_1"/>
    <property type="match status" value="5"/>
</dbReference>
<dbReference type="EMBL" id="WJQU01000002">
    <property type="protein sequence ID" value="KAJ6640607.1"/>
    <property type="molecule type" value="Genomic_DNA"/>
</dbReference>
<evidence type="ECO:0000256" key="5">
    <source>
        <dbReference type="PROSITE-ProRule" id="PRU00042"/>
    </source>
</evidence>
<evidence type="ECO:0000256" key="4">
    <source>
        <dbReference type="ARBA" id="ARBA00022833"/>
    </source>
</evidence>
<comment type="caution">
    <text evidence="7">The sequence shown here is derived from an EMBL/GenBank/DDBJ whole genome shotgun (WGS) entry which is preliminary data.</text>
</comment>
<keyword evidence="4" id="KW-0862">Zinc</keyword>
<dbReference type="GO" id="GO:0008270">
    <property type="term" value="F:zinc ion binding"/>
    <property type="evidence" value="ECO:0007669"/>
    <property type="project" value="UniProtKB-KW"/>
</dbReference>
<reference evidence="7" key="1">
    <citation type="submission" date="2022-07" db="EMBL/GenBank/DDBJ databases">
        <authorList>
            <person name="Trinca V."/>
            <person name="Uliana J.V.C."/>
            <person name="Torres T.T."/>
            <person name="Ward R.J."/>
            <person name="Monesi N."/>
        </authorList>
    </citation>
    <scope>NUCLEOTIDE SEQUENCE</scope>
    <source>
        <strain evidence="7">HSMRA1968</strain>
        <tissue evidence="7">Whole embryos</tissue>
    </source>
</reference>
<dbReference type="PROSITE" id="PS50157">
    <property type="entry name" value="ZINC_FINGER_C2H2_2"/>
    <property type="match status" value="5"/>
</dbReference>
<organism evidence="7 8">
    <name type="scientific">Pseudolycoriella hygida</name>
    <dbReference type="NCBI Taxonomy" id="35572"/>
    <lineage>
        <taxon>Eukaryota</taxon>
        <taxon>Metazoa</taxon>
        <taxon>Ecdysozoa</taxon>
        <taxon>Arthropoda</taxon>
        <taxon>Hexapoda</taxon>
        <taxon>Insecta</taxon>
        <taxon>Pterygota</taxon>
        <taxon>Neoptera</taxon>
        <taxon>Endopterygota</taxon>
        <taxon>Diptera</taxon>
        <taxon>Nematocera</taxon>
        <taxon>Sciaroidea</taxon>
        <taxon>Sciaridae</taxon>
        <taxon>Pseudolycoriella</taxon>
    </lineage>
</organism>
<dbReference type="InterPro" id="IPR036236">
    <property type="entry name" value="Znf_C2H2_sf"/>
</dbReference>
<feature type="domain" description="C2H2-type" evidence="6">
    <location>
        <begin position="460"/>
        <end position="488"/>
    </location>
</feature>
<dbReference type="PANTHER" id="PTHR24409">
    <property type="entry name" value="ZINC FINGER PROTEIN 142"/>
    <property type="match status" value="1"/>
</dbReference>
<feature type="domain" description="C2H2-type" evidence="6">
    <location>
        <begin position="489"/>
        <end position="516"/>
    </location>
</feature>
<gene>
    <name evidence="7" type="primary">PRDM5</name>
    <name evidence="7" type="ORF">Bhyg_05538</name>
</gene>
<feature type="domain" description="C2H2-type" evidence="6">
    <location>
        <begin position="432"/>
        <end position="459"/>
    </location>
</feature>
<evidence type="ECO:0000256" key="3">
    <source>
        <dbReference type="ARBA" id="ARBA00022771"/>
    </source>
</evidence>
<dbReference type="PANTHER" id="PTHR24409:SF295">
    <property type="entry name" value="AZ2-RELATED"/>
    <property type="match status" value="1"/>
</dbReference>
<dbReference type="SMART" id="SM00355">
    <property type="entry name" value="ZnF_C2H2"/>
    <property type="match status" value="7"/>
</dbReference>
<dbReference type="Pfam" id="PF00096">
    <property type="entry name" value="zf-C2H2"/>
    <property type="match status" value="1"/>
</dbReference>
<evidence type="ECO:0000256" key="2">
    <source>
        <dbReference type="ARBA" id="ARBA00022737"/>
    </source>
</evidence>
<keyword evidence="1" id="KW-0479">Metal-binding</keyword>
<dbReference type="OrthoDB" id="8922241at2759"/>
<protein>
    <submittedName>
        <fullName evidence="7">PR domain zinc finger protein 5</fullName>
    </submittedName>
</protein>
<keyword evidence="8" id="KW-1185">Reference proteome</keyword>
<dbReference type="AlphaFoldDB" id="A0A9Q0N0B9"/>
<keyword evidence="3 5" id="KW-0863">Zinc-finger</keyword>
<evidence type="ECO:0000313" key="8">
    <source>
        <dbReference type="Proteomes" id="UP001151699"/>
    </source>
</evidence>
<dbReference type="GO" id="GO:0000977">
    <property type="term" value="F:RNA polymerase II transcription regulatory region sequence-specific DNA binding"/>
    <property type="evidence" value="ECO:0007669"/>
    <property type="project" value="TreeGrafter"/>
</dbReference>
<dbReference type="Gene3D" id="3.30.160.60">
    <property type="entry name" value="Classic Zinc Finger"/>
    <property type="match status" value="3"/>
</dbReference>
<evidence type="ECO:0000259" key="6">
    <source>
        <dbReference type="PROSITE" id="PS50157"/>
    </source>
</evidence>
<dbReference type="InterPro" id="IPR013087">
    <property type="entry name" value="Znf_C2H2_type"/>
</dbReference>
<feature type="domain" description="C2H2-type" evidence="6">
    <location>
        <begin position="273"/>
        <end position="301"/>
    </location>
</feature>